<sequence length="205" mass="22570">MICRRSCTCILPSLILRHTCTSPRQDRSRLRSTWHCAVRIAESCPLELWPSLSRFNRRHSSAATGDHAPSPSPASESHGAPAQLPWIALMQDELFNCCLYLPRAPWVWSHCQRVANNSVCNAVKFFGCACFRFPRPRLFAMLLRLCGCDLVAGTFVPRVNGLVRRLSALENHRDAACGGATSRGDLGDAAHAIGSALPILIYTGL</sequence>
<accession>A0A6A5QLL9</accession>
<dbReference type="Proteomes" id="UP000800096">
    <property type="component" value="Unassembled WGS sequence"/>
</dbReference>
<evidence type="ECO:0000313" key="1">
    <source>
        <dbReference type="EMBL" id="KAF1916349.1"/>
    </source>
</evidence>
<protein>
    <submittedName>
        <fullName evidence="1">Uncharacterized protein</fullName>
    </submittedName>
</protein>
<proteinExistence type="predicted"/>
<name>A0A6A5QLL9_AMPQU</name>
<evidence type="ECO:0000313" key="2">
    <source>
        <dbReference type="Proteomes" id="UP000800096"/>
    </source>
</evidence>
<dbReference type="EMBL" id="ML979135">
    <property type="protein sequence ID" value="KAF1916349.1"/>
    <property type="molecule type" value="Genomic_DNA"/>
</dbReference>
<gene>
    <name evidence="1" type="ORF">BDU57DRAFT_228162</name>
</gene>
<organism evidence="1 2">
    <name type="scientific">Ampelomyces quisqualis</name>
    <name type="common">Powdery mildew agent</name>
    <dbReference type="NCBI Taxonomy" id="50730"/>
    <lineage>
        <taxon>Eukaryota</taxon>
        <taxon>Fungi</taxon>
        <taxon>Dikarya</taxon>
        <taxon>Ascomycota</taxon>
        <taxon>Pezizomycotina</taxon>
        <taxon>Dothideomycetes</taxon>
        <taxon>Pleosporomycetidae</taxon>
        <taxon>Pleosporales</taxon>
        <taxon>Pleosporineae</taxon>
        <taxon>Phaeosphaeriaceae</taxon>
        <taxon>Ampelomyces</taxon>
    </lineage>
</organism>
<reference evidence="1" key="1">
    <citation type="journal article" date="2020" name="Stud. Mycol.">
        <title>101 Dothideomycetes genomes: a test case for predicting lifestyles and emergence of pathogens.</title>
        <authorList>
            <person name="Haridas S."/>
            <person name="Albert R."/>
            <person name="Binder M."/>
            <person name="Bloem J."/>
            <person name="Labutti K."/>
            <person name="Salamov A."/>
            <person name="Andreopoulos B."/>
            <person name="Baker S."/>
            <person name="Barry K."/>
            <person name="Bills G."/>
            <person name="Bluhm B."/>
            <person name="Cannon C."/>
            <person name="Castanera R."/>
            <person name="Culley D."/>
            <person name="Daum C."/>
            <person name="Ezra D."/>
            <person name="Gonzalez J."/>
            <person name="Henrissat B."/>
            <person name="Kuo A."/>
            <person name="Liang C."/>
            <person name="Lipzen A."/>
            <person name="Lutzoni F."/>
            <person name="Magnuson J."/>
            <person name="Mondo S."/>
            <person name="Nolan M."/>
            <person name="Ohm R."/>
            <person name="Pangilinan J."/>
            <person name="Park H.-J."/>
            <person name="Ramirez L."/>
            <person name="Alfaro M."/>
            <person name="Sun H."/>
            <person name="Tritt A."/>
            <person name="Yoshinaga Y."/>
            <person name="Zwiers L.-H."/>
            <person name="Turgeon B."/>
            <person name="Goodwin S."/>
            <person name="Spatafora J."/>
            <person name="Crous P."/>
            <person name="Grigoriev I."/>
        </authorList>
    </citation>
    <scope>NUCLEOTIDE SEQUENCE</scope>
    <source>
        <strain evidence="1">HMLAC05119</strain>
    </source>
</reference>
<keyword evidence="2" id="KW-1185">Reference proteome</keyword>
<dbReference type="AlphaFoldDB" id="A0A6A5QLL9"/>